<dbReference type="RefSeq" id="WP_162719282.1">
    <property type="nucleotide sequence ID" value="NZ_CP050899.1"/>
</dbReference>
<dbReference type="Pfam" id="PF02826">
    <property type="entry name" value="2-Hacid_dh_C"/>
    <property type="match status" value="1"/>
</dbReference>
<dbReference type="GO" id="GO:0051287">
    <property type="term" value="F:NAD binding"/>
    <property type="evidence" value="ECO:0007669"/>
    <property type="project" value="InterPro"/>
</dbReference>
<dbReference type="SUPFAM" id="SSF51735">
    <property type="entry name" value="NAD(P)-binding Rossmann-fold domains"/>
    <property type="match status" value="1"/>
</dbReference>
<dbReference type="Proteomes" id="UP000500870">
    <property type="component" value="Chromosome 3"/>
</dbReference>
<name>A0A6H0ZV68_9HYPH</name>
<reference evidence="7 8" key="1">
    <citation type="submission" date="2020-04" db="EMBL/GenBank/DDBJ databases">
        <title>FDA dAtabase for Regulatory Grade micrObial Sequences (FDA-ARGOS): Supporting development and validation of Infectious Disease Dx tests.</title>
        <authorList>
            <person name="Sciortino C."/>
            <person name="Tallon L."/>
            <person name="Sadzewicz L."/>
            <person name="Vavikolanu K."/>
            <person name="Mehta A."/>
            <person name="Aluvathingal J."/>
            <person name="Nadendla S."/>
            <person name="Nandy P."/>
            <person name="Geyer C."/>
            <person name="Yan Y."/>
            <person name="Sichtig H."/>
        </authorList>
    </citation>
    <scope>NUCLEOTIDE SEQUENCE [LARGE SCALE GENOMIC DNA]</scope>
    <source>
        <strain evidence="7 8">FDAARGOS_633</strain>
    </source>
</reference>
<evidence type="ECO:0000256" key="4">
    <source>
        <dbReference type="RuleBase" id="RU003719"/>
    </source>
</evidence>
<evidence type="ECO:0000313" key="8">
    <source>
        <dbReference type="Proteomes" id="UP000500870"/>
    </source>
</evidence>
<dbReference type="InterPro" id="IPR050223">
    <property type="entry name" value="D-isomer_2-hydroxyacid_DH"/>
</dbReference>
<dbReference type="GO" id="GO:0016618">
    <property type="term" value="F:hydroxypyruvate reductase [NAD(P)H] activity"/>
    <property type="evidence" value="ECO:0007669"/>
    <property type="project" value="TreeGrafter"/>
</dbReference>
<dbReference type="GO" id="GO:0005829">
    <property type="term" value="C:cytosol"/>
    <property type="evidence" value="ECO:0007669"/>
    <property type="project" value="TreeGrafter"/>
</dbReference>
<organism evidence="7 8">
    <name type="scientific">Agrobacterium pusense</name>
    <dbReference type="NCBI Taxonomy" id="648995"/>
    <lineage>
        <taxon>Bacteria</taxon>
        <taxon>Pseudomonadati</taxon>
        <taxon>Pseudomonadota</taxon>
        <taxon>Alphaproteobacteria</taxon>
        <taxon>Hyphomicrobiales</taxon>
        <taxon>Rhizobiaceae</taxon>
        <taxon>Rhizobium/Agrobacterium group</taxon>
        <taxon>Agrobacterium</taxon>
    </lineage>
</organism>
<dbReference type="EMBL" id="CP050899">
    <property type="protein sequence ID" value="QIX24007.1"/>
    <property type="molecule type" value="Genomic_DNA"/>
</dbReference>
<protein>
    <submittedName>
        <fullName evidence="7">2-hydroxyacid dehydrogenase</fullName>
    </submittedName>
</protein>
<dbReference type="PANTHER" id="PTHR10996">
    <property type="entry name" value="2-HYDROXYACID DEHYDROGENASE-RELATED"/>
    <property type="match status" value="1"/>
</dbReference>
<gene>
    <name evidence="7" type="ORF">FOB41_23070</name>
</gene>
<proteinExistence type="inferred from homology"/>
<feature type="domain" description="D-isomer specific 2-hydroxyacid dehydrogenase NAD-binding" evidence="6">
    <location>
        <begin position="105"/>
        <end position="278"/>
    </location>
</feature>
<feature type="domain" description="D-isomer specific 2-hydroxyacid dehydrogenase catalytic" evidence="5">
    <location>
        <begin position="50"/>
        <end position="308"/>
    </location>
</feature>
<evidence type="ECO:0000256" key="1">
    <source>
        <dbReference type="ARBA" id="ARBA00022857"/>
    </source>
</evidence>
<dbReference type="InterPro" id="IPR006139">
    <property type="entry name" value="D-isomer_2_OHA_DH_cat_dom"/>
</dbReference>
<dbReference type="AlphaFoldDB" id="A0A6H0ZV68"/>
<evidence type="ECO:0000256" key="3">
    <source>
        <dbReference type="ARBA" id="ARBA00023027"/>
    </source>
</evidence>
<keyword evidence="3" id="KW-0520">NAD</keyword>
<evidence type="ECO:0000256" key="2">
    <source>
        <dbReference type="ARBA" id="ARBA00023002"/>
    </source>
</evidence>
<dbReference type="InterPro" id="IPR006140">
    <property type="entry name" value="D-isomer_DH_NAD-bd"/>
</dbReference>
<sequence>MTQGNIRVFVADNIPGWVEERLCSQFVLTTHLSPDHESRAIISGSDSAGNRIINADLLDQMPAVKVIVGFGTGYDRIDIKAAWKRGITVTNTPNVHAEDVADFAVGLLIAALRQIPAADAFVRQGLWSSRSYPLSGESLQGKKVGIVGMGAIGKALARRLAAFNVEISYHARNPQPELPFLYQSSLHAIAREVDVLVLAIPGGPSTDKLVDASILHAVGEHGYVINISRGSVVCEDALLAALSSGSIKGAGLDVFAHEPAINPAFFTLENVVLQPHVASATTRTREAMWQLVIDNLISWANGSGPITPIQPAPVAQEFNSNAG</sequence>
<accession>A0A6H0ZV68</accession>
<keyword evidence="1" id="KW-0521">NADP</keyword>
<dbReference type="Gene3D" id="3.40.50.720">
    <property type="entry name" value="NAD(P)-binding Rossmann-like Domain"/>
    <property type="match status" value="2"/>
</dbReference>
<dbReference type="PANTHER" id="PTHR10996:SF178">
    <property type="entry name" value="2-HYDROXYACID DEHYDROGENASE YGL185C-RELATED"/>
    <property type="match status" value="1"/>
</dbReference>
<comment type="similarity">
    <text evidence="4">Belongs to the D-isomer specific 2-hydroxyacid dehydrogenase family.</text>
</comment>
<dbReference type="FunFam" id="3.40.50.720:FF:000213">
    <property type="entry name" value="Putative 2-hydroxyacid dehydrogenase"/>
    <property type="match status" value="1"/>
</dbReference>
<dbReference type="GO" id="GO:0030267">
    <property type="term" value="F:glyoxylate reductase (NADPH) activity"/>
    <property type="evidence" value="ECO:0007669"/>
    <property type="project" value="TreeGrafter"/>
</dbReference>
<evidence type="ECO:0000259" key="5">
    <source>
        <dbReference type="Pfam" id="PF00389"/>
    </source>
</evidence>
<dbReference type="CDD" id="cd12156">
    <property type="entry name" value="HPPR"/>
    <property type="match status" value="1"/>
</dbReference>
<dbReference type="Pfam" id="PF00389">
    <property type="entry name" value="2-Hacid_dh"/>
    <property type="match status" value="1"/>
</dbReference>
<dbReference type="InterPro" id="IPR036291">
    <property type="entry name" value="NAD(P)-bd_dom_sf"/>
</dbReference>
<dbReference type="SUPFAM" id="SSF52283">
    <property type="entry name" value="Formate/glycerate dehydrogenase catalytic domain-like"/>
    <property type="match status" value="1"/>
</dbReference>
<keyword evidence="2 4" id="KW-0560">Oxidoreductase</keyword>
<evidence type="ECO:0000259" key="6">
    <source>
        <dbReference type="Pfam" id="PF02826"/>
    </source>
</evidence>
<evidence type="ECO:0000313" key="7">
    <source>
        <dbReference type="EMBL" id="QIX24007.1"/>
    </source>
</evidence>